<evidence type="ECO:0000313" key="4">
    <source>
        <dbReference type="Proteomes" id="UP000298127"/>
    </source>
</evidence>
<keyword evidence="1" id="KW-0119">Carbohydrate metabolism</keyword>
<dbReference type="AlphaFoldDB" id="A0A4Y9QZ74"/>
<gene>
    <name evidence="3" type="ORF">E4M00_12445</name>
</gene>
<proteinExistence type="predicted"/>
<dbReference type="Gene3D" id="3.20.20.150">
    <property type="entry name" value="Divalent-metal-dependent TIM barrel enzymes"/>
    <property type="match status" value="1"/>
</dbReference>
<dbReference type="InterPro" id="IPR013022">
    <property type="entry name" value="Xyl_isomerase-like_TIM-brl"/>
</dbReference>
<comment type="caution">
    <text evidence="3">The sequence shown here is derived from an EMBL/GenBank/DDBJ whole genome shotgun (WGS) entry which is preliminary data.</text>
</comment>
<feature type="domain" description="Xylose isomerase-like TIM barrel" evidence="2">
    <location>
        <begin position="24"/>
        <end position="270"/>
    </location>
</feature>
<evidence type="ECO:0000259" key="2">
    <source>
        <dbReference type="Pfam" id="PF01261"/>
    </source>
</evidence>
<protein>
    <submittedName>
        <fullName evidence="3">Sugar phosphate isomerase/epimerase</fullName>
    </submittedName>
</protein>
<dbReference type="RefSeq" id="WP_135120830.1">
    <property type="nucleotide sequence ID" value="NZ_SPQZ01000004.1"/>
</dbReference>
<keyword evidence="4" id="KW-1185">Reference proteome</keyword>
<sequence length="298" mass="31703">MSAHPRLSINQATIKHAPFDDALRVVRDAGIESIGLWREPVAEVGLVEAARRLEDSGLRMSTYCRAGFFTSPEGPERRASLDDNRRAIEETATLAAAGAPGSEAVLVLVAGGIPAGSTDLAGSRERVRDAIAELAPDAAAAGVTLAIEPLHPMYVSDRAVISMLGQALDIAEQFDPATVGVVVDTFHVWWDPQLFEQIARAGGHGGDGGRIATYQVCDWATPLPADVLLGRHYPGDGVIDFGAITRAVLATGYSADIEVEIFNQQIWDSLWTDVVERTSEAFSAAVGVHLDAAAPVRR</sequence>
<name>A0A4Y9QZ74_9MICO</name>
<reference evidence="3 4" key="1">
    <citation type="journal article" date="2018" name="J. Microbiol.">
        <title>Leifsonia flava sp. nov., a novel actinobacterium isolated from the rhizosphere of Aquilegia viridiflora.</title>
        <authorList>
            <person name="Cai Y."/>
            <person name="Tao W.Z."/>
            <person name="Ma Y.J."/>
            <person name="Cheng J."/>
            <person name="Zhang M.Y."/>
            <person name="Zhang Y.X."/>
        </authorList>
    </citation>
    <scope>NUCLEOTIDE SEQUENCE [LARGE SCALE GENOMIC DNA]</scope>
    <source>
        <strain evidence="3 4">SYP-B2174</strain>
    </source>
</reference>
<evidence type="ECO:0000256" key="1">
    <source>
        <dbReference type="ARBA" id="ARBA00023277"/>
    </source>
</evidence>
<dbReference type="SUPFAM" id="SSF51658">
    <property type="entry name" value="Xylose isomerase-like"/>
    <property type="match status" value="1"/>
</dbReference>
<dbReference type="PANTHER" id="PTHR12110">
    <property type="entry name" value="HYDROXYPYRUVATE ISOMERASE"/>
    <property type="match status" value="1"/>
</dbReference>
<accession>A0A4Y9QZ74</accession>
<dbReference type="InterPro" id="IPR036237">
    <property type="entry name" value="Xyl_isomerase-like_sf"/>
</dbReference>
<dbReference type="PANTHER" id="PTHR12110:SF52">
    <property type="entry name" value="XYLOSE ISOMERASE"/>
    <property type="match status" value="1"/>
</dbReference>
<evidence type="ECO:0000313" key="3">
    <source>
        <dbReference type="EMBL" id="TFV96872.1"/>
    </source>
</evidence>
<dbReference type="GO" id="GO:0016853">
    <property type="term" value="F:isomerase activity"/>
    <property type="evidence" value="ECO:0007669"/>
    <property type="project" value="UniProtKB-KW"/>
</dbReference>
<organism evidence="3 4">
    <name type="scientific">Orlajensenia leifsoniae</name>
    <dbReference type="NCBI Taxonomy" id="2561933"/>
    <lineage>
        <taxon>Bacteria</taxon>
        <taxon>Bacillati</taxon>
        <taxon>Actinomycetota</taxon>
        <taxon>Actinomycetes</taxon>
        <taxon>Micrococcales</taxon>
        <taxon>Microbacteriaceae</taxon>
        <taxon>Orlajensenia</taxon>
    </lineage>
</organism>
<dbReference type="Pfam" id="PF01261">
    <property type="entry name" value="AP_endonuc_2"/>
    <property type="match status" value="1"/>
</dbReference>
<dbReference type="Proteomes" id="UP000298127">
    <property type="component" value="Unassembled WGS sequence"/>
</dbReference>
<keyword evidence="3" id="KW-0413">Isomerase</keyword>
<dbReference type="InterPro" id="IPR050312">
    <property type="entry name" value="IolE/XylAMocC-like"/>
</dbReference>
<dbReference type="EMBL" id="SPQZ01000004">
    <property type="protein sequence ID" value="TFV96872.1"/>
    <property type="molecule type" value="Genomic_DNA"/>
</dbReference>